<evidence type="ECO:0008006" key="4">
    <source>
        <dbReference type="Google" id="ProtNLM"/>
    </source>
</evidence>
<dbReference type="InterPro" id="IPR011727">
    <property type="entry name" value="CHP02117"/>
</dbReference>
<dbReference type="NCBIfam" id="TIGR02117">
    <property type="entry name" value="chp_urease_rgn"/>
    <property type="match status" value="1"/>
</dbReference>
<protein>
    <recommendedName>
        <fullName evidence="4">TIGR02117 family protein</fullName>
    </recommendedName>
</protein>
<dbReference type="AlphaFoldDB" id="A0A1Z4BU41"/>
<gene>
    <name evidence="2" type="ORF">CEK71_00995</name>
</gene>
<organism evidence="2 3">
    <name type="scientific">Methylovulum psychrotolerans</name>
    <dbReference type="NCBI Taxonomy" id="1704499"/>
    <lineage>
        <taxon>Bacteria</taxon>
        <taxon>Pseudomonadati</taxon>
        <taxon>Pseudomonadota</taxon>
        <taxon>Gammaproteobacteria</taxon>
        <taxon>Methylococcales</taxon>
        <taxon>Methylococcaceae</taxon>
        <taxon>Methylovulum</taxon>
    </lineage>
</organism>
<name>A0A1Z4BU41_9GAMM</name>
<dbReference type="Pfam" id="PF09601">
    <property type="entry name" value="DUF2459"/>
    <property type="match status" value="1"/>
</dbReference>
<accession>A0A1Z4BU41</accession>
<dbReference type="Proteomes" id="UP000197019">
    <property type="component" value="Chromosome"/>
</dbReference>
<dbReference type="EMBL" id="CP022129">
    <property type="protein sequence ID" value="ASF44753.1"/>
    <property type="molecule type" value="Genomic_DNA"/>
</dbReference>
<sequence length="217" mass="23740">MKLFFLAALHLITACAAQPYTPAPLADQAQSSTTVYVVSHGWHTGFVIPADALQARIPALKTRFTDTLFLEIGWGDKGFYQAQEITTGLTLRAMFWSSGSILHIVAVPRNVRRYFASSELASLCLSERNYTALLGFIAASFAKDPQGQVLPLKQGIYGDSQFYEGVGTYHLFNTCNKWTAKGLQQAELELSPTFKLTAGSVMAQVRGGRQTCPQIAP</sequence>
<dbReference type="PROSITE" id="PS51257">
    <property type="entry name" value="PROKAR_LIPOPROTEIN"/>
    <property type="match status" value="1"/>
</dbReference>
<evidence type="ECO:0000313" key="3">
    <source>
        <dbReference type="Proteomes" id="UP000197019"/>
    </source>
</evidence>
<feature type="signal peptide" evidence="1">
    <location>
        <begin position="1"/>
        <end position="16"/>
    </location>
</feature>
<keyword evidence="1" id="KW-0732">Signal</keyword>
<dbReference type="RefSeq" id="WP_088617636.1">
    <property type="nucleotide sequence ID" value="NZ_CP022129.1"/>
</dbReference>
<evidence type="ECO:0000256" key="1">
    <source>
        <dbReference type="SAM" id="SignalP"/>
    </source>
</evidence>
<evidence type="ECO:0000313" key="2">
    <source>
        <dbReference type="EMBL" id="ASF44753.1"/>
    </source>
</evidence>
<reference evidence="2 3" key="1">
    <citation type="submission" date="2017-06" db="EMBL/GenBank/DDBJ databases">
        <title>Genome Sequencing of the methanotroph Methylovulum psychrotolerants str. HV10-M2 isolated from a high-altitude environment.</title>
        <authorList>
            <person name="Mateos-Rivera A."/>
        </authorList>
    </citation>
    <scope>NUCLEOTIDE SEQUENCE [LARGE SCALE GENOMIC DNA]</scope>
    <source>
        <strain evidence="2 3">HV10_M2</strain>
    </source>
</reference>
<keyword evidence="3" id="KW-1185">Reference proteome</keyword>
<feature type="chain" id="PRO_5012057353" description="TIGR02117 family protein" evidence="1">
    <location>
        <begin position="17"/>
        <end position="217"/>
    </location>
</feature>
<proteinExistence type="predicted"/>
<dbReference type="KEGG" id="mpsy:CEK71_00995"/>
<dbReference type="OrthoDB" id="211174at2"/>